<comment type="caution">
    <text evidence="1">The sequence shown here is derived from an EMBL/GenBank/DDBJ whole genome shotgun (WGS) entry which is preliminary data.</text>
</comment>
<dbReference type="InterPro" id="IPR008974">
    <property type="entry name" value="TRAF-like"/>
</dbReference>
<reference evidence="1 2" key="1">
    <citation type="submission" date="2024-04" db="EMBL/GenBank/DDBJ databases">
        <authorList>
            <consortium name="Genoscope - CEA"/>
            <person name="William W."/>
        </authorList>
    </citation>
    <scope>NUCLEOTIDE SEQUENCE [LARGE SCALE GENOMIC DNA]</scope>
</reference>
<evidence type="ECO:0000313" key="1">
    <source>
        <dbReference type="EMBL" id="CAL1528219.1"/>
    </source>
</evidence>
<accession>A0AAV2H6X6</accession>
<proteinExistence type="predicted"/>
<dbReference type="Proteomes" id="UP001497497">
    <property type="component" value="Unassembled WGS sequence"/>
</dbReference>
<name>A0AAV2H6X6_LYMST</name>
<evidence type="ECO:0000313" key="2">
    <source>
        <dbReference type="Proteomes" id="UP001497497"/>
    </source>
</evidence>
<sequence length="122" mass="13595">MDALCLSIRSCPGNATSDLSWPVVVKWKVSVINENTEESLDLETISSTFTKPTLETSSSHFSQNVQVHMSRVKNYIVDNSIILHWIVQLVSHNETCPAQQELSKPCDETQMREHIAAVVGLA</sequence>
<organism evidence="1 2">
    <name type="scientific">Lymnaea stagnalis</name>
    <name type="common">Great pond snail</name>
    <name type="synonym">Helix stagnalis</name>
    <dbReference type="NCBI Taxonomy" id="6523"/>
    <lineage>
        <taxon>Eukaryota</taxon>
        <taxon>Metazoa</taxon>
        <taxon>Spiralia</taxon>
        <taxon>Lophotrochozoa</taxon>
        <taxon>Mollusca</taxon>
        <taxon>Gastropoda</taxon>
        <taxon>Heterobranchia</taxon>
        <taxon>Euthyneura</taxon>
        <taxon>Panpulmonata</taxon>
        <taxon>Hygrophila</taxon>
        <taxon>Lymnaeoidea</taxon>
        <taxon>Lymnaeidae</taxon>
        <taxon>Lymnaea</taxon>
    </lineage>
</organism>
<protein>
    <submittedName>
        <fullName evidence="1">Uncharacterized protein</fullName>
    </submittedName>
</protein>
<dbReference type="AlphaFoldDB" id="A0AAV2H6X6"/>
<keyword evidence="2" id="KW-1185">Reference proteome</keyword>
<dbReference type="Gene3D" id="2.60.210.10">
    <property type="entry name" value="Apoptosis, Tumor Necrosis Factor Receptor Associated Protein 2, Chain A"/>
    <property type="match status" value="1"/>
</dbReference>
<feature type="non-terminal residue" evidence="1">
    <location>
        <position position="122"/>
    </location>
</feature>
<gene>
    <name evidence="1" type="ORF">GSLYS_00002389001</name>
</gene>
<dbReference type="EMBL" id="CAXITT010000028">
    <property type="protein sequence ID" value="CAL1528219.1"/>
    <property type="molecule type" value="Genomic_DNA"/>
</dbReference>